<keyword evidence="17" id="KW-1185">Reference proteome</keyword>
<feature type="region of interest" description="Disordered" evidence="12">
    <location>
        <begin position="688"/>
        <end position="1178"/>
    </location>
</feature>
<dbReference type="PANTHER" id="PTHR45814:SF2">
    <property type="entry name" value="HISTONE-LYSINE N-METHYLTRANSFERASE SETD1"/>
    <property type="match status" value="1"/>
</dbReference>
<keyword evidence="4" id="KW-0808">Transferase</keyword>
<dbReference type="Pfam" id="PF00076">
    <property type="entry name" value="RRM_1"/>
    <property type="match status" value="1"/>
</dbReference>
<proteinExistence type="predicted"/>
<dbReference type="InterPro" id="IPR001214">
    <property type="entry name" value="SET_dom"/>
</dbReference>
<evidence type="ECO:0000256" key="5">
    <source>
        <dbReference type="ARBA" id="ARBA00022691"/>
    </source>
</evidence>
<feature type="domain" description="RRM" evidence="13">
    <location>
        <begin position="220"/>
        <end position="296"/>
    </location>
</feature>
<dbReference type="EC" id="2.1.1.354" evidence="2"/>
<feature type="compositionally biased region" description="Low complexity" evidence="12">
    <location>
        <begin position="1083"/>
        <end position="1112"/>
    </location>
</feature>
<dbReference type="Gene3D" id="2.170.270.10">
    <property type="entry name" value="SET domain"/>
    <property type="match status" value="1"/>
</dbReference>
<dbReference type="SMART" id="SM00360">
    <property type="entry name" value="RRM"/>
    <property type="match status" value="1"/>
</dbReference>
<feature type="compositionally biased region" description="Acidic residues" evidence="12">
    <location>
        <begin position="869"/>
        <end position="883"/>
    </location>
</feature>
<comment type="subcellular location">
    <subcellularLocation>
        <location evidence="1">Nucleus</location>
    </subcellularLocation>
</comment>
<feature type="compositionally biased region" description="Basic and acidic residues" evidence="12">
    <location>
        <begin position="416"/>
        <end position="425"/>
    </location>
</feature>
<accession>A0A7I8WKV4</accession>
<dbReference type="SUPFAM" id="SSF82199">
    <property type="entry name" value="SET domain"/>
    <property type="match status" value="1"/>
</dbReference>
<feature type="compositionally biased region" description="Basic and acidic residues" evidence="12">
    <location>
        <begin position="999"/>
        <end position="1014"/>
    </location>
</feature>
<dbReference type="InterPro" id="IPR035979">
    <property type="entry name" value="RBD_domain_sf"/>
</dbReference>
<feature type="compositionally biased region" description="Basic and acidic residues" evidence="12">
    <location>
        <begin position="978"/>
        <end position="989"/>
    </location>
</feature>
<evidence type="ECO:0000256" key="8">
    <source>
        <dbReference type="ARBA" id="ARBA00047571"/>
    </source>
</evidence>
<dbReference type="PROSITE" id="PS50868">
    <property type="entry name" value="POST_SET"/>
    <property type="match status" value="1"/>
</dbReference>
<evidence type="ECO:0000256" key="3">
    <source>
        <dbReference type="ARBA" id="ARBA00022603"/>
    </source>
</evidence>
<evidence type="ECO:0000256" key="10">
    <source>
        <dbReference type="ARBA" id="ARBA00049129"/>
    </source>
</evidence>
<dbReference type="GO" id="GO:0140999">
    <property type="term" value="F:histone H3K4 trimethyltransferase activity"/>
    <property type="evidence" value="ECO:0007669"/>
    <property type="project" value="UniProtKB-EC"/>
</dbReference>
<feature type="compositionally biased region" description="Polar residues" evidence="12">
    <location>
        <begin position="1113"/>
        <end position="1132"/>
    </location>
</feature>
<comment type="catalytic activity">
    <reaction evidence="10">
        <text>N(6),N(6)-dimethyl-L-lysyl(4)-[histone H3] + S-adenosyl-L-methionine = N(6),N(6),N(6)-trimethyl-L-lysyl(4)-[histone H3] + S-adenosyl-L-homocysteine + H(+)</text>
        <dbReference type="Rhea" id="RHEA:60272"/>
        <dbReference type="Rhea" id="RHEA-COMP:15537"/>
        <dbReference type="Rhea" id="RHEA-COMP:15540"/>
        <dbReference type="ChEBI" id="CHEBI:15378"/>
        <dbReference type="ChEBI" id="CHEBI:57856"/>
        <dbReference type="ChEBI" id="CHEBI:59789"/>
        <dbReference type="ChEBI" id="CHEBI:61961"/>
        <dbReference type="ChEBI" id="CHEBI:61976"/>
    </reaction>
</comment>
<feature type="compositionally biased region" description="Low complexity" evidence="12">
    <location>
        <begin position="395"/>
        <end position="405"/>
    </location>
</feature>
<dbReference type="Proteomes" id="UP000582659">
    <property type="component" value="Unassembled WGS sequence"/>
</dbReference>
<evidence type="ECO:0000259" key="15">
    <source>
        <dbReference type="PROSITE" id="PS50868"/>
    </source>
</evidence>
<feature type="region of interest" description="Disordered" evidence="12">
    <location>
        <begin position="40"/>
        <end position="72"/>
    </location>
</feature>
<feature type="compositionally biased region" description="Basic and acidic residues" evidence="12">
    <location>
        <begin position="1034"/>
        <end position="1046"/>
    </location>
</feature>
<reference evidence="16" key="1">
    <citation type="submission" date="2020-09" db="EMBL/GenBank/DDBJ databases">
        <authorList>
            <person name="Kikuchi T."/>
        </authorList>
    </citation>
    <scope>NUCLEOTIDE SEQUENCE</scope>
    <source>
        <strain evidence="16">Ka4C1</strain>
    </source>
</reference>
<feature type="compositionally biased region" description="Low complexity" evidence="12">
    <location>
        <begin position="1160"/>
        <end position="1170"/>
    </location>
</feature>
<protein>
    <recommendedName>
        <fullName evidence="2">[histone H3]-lysine(4) N-trimethyltransferase</fullName>
        <ecNumber evidence="2">2.1.1.354</ecNumber>
    </recommendedName>
</protein>
<evidence type="ECO:0000256" key="4">
    <source>
        <dbReference type="ARBA" id="ARBA00022679"/>
    </source>
</evidence>
<gene>
    <name evidence="16" type="ORF">BXYJ_LOCUS6073</name>
</gene>
<dbReference type="Pfam" id="PF00856">
    <property type="entry name" value="SET"/>
    <property type="match status" value="1"/>
</dbReference>
<organism evidence="16 17">
    <name type="scientific">Bursaphelenchus xylophilus</name>
    <name type="common">Pinewood nematode worm</name>
    <name type="synonym">Aphelenchoides xylophilus</name>
    <dbReference type="NCBI Taxonomy" id="6326"/>
    <lineage>
        <taxon>Eukaryota</taxon>
        <taxon>Metazoa</taxon>
        <taxon>Ecdysozoa</taxon>
        <taxon>Nematoda</taxon>
        <taxon>Chromadorea</taxon>
        <taxon>Rhabditida</taxon>
        <taxon>Tylenchina</taxon>
        <taxon>Tylenchomorpha</taxon>
        <taxon>Aphelenchoidea</taxon>
        <taxon>Aphelenchoididae</taxon>
        <taxon>Bursaphelenchus</taxon>
    </lineage>
</organism>
<evidence type="ECO:0000313" key="17">
    <source>
        <dbReference type="Proteomes" id="UP000659654"/>
    </source>
</evidence>
<dbReference type="EMBL" id="CAJFDI010000003">
    <property type="protein sequence ID" value="CAD5220227.1"/>
    <property type="molecule type" value="Genomic_DNA"/>
</dbReference>
<dbReference type="OrthoDB" id="308383at2759"/>
<dbReference type="Gene3D" id="3.30.70.330">
    <property type="match status" value="1"/>
</dbReference>
<feature type="region of interest" description="Disordered" evidence="12">
    <location>
        <begin position="1"/>
        <end position="20"/>
    </location>
</feature>
<dbReference type="GO" id="GO:0003723">
    <property type="term" value="F:RNA binding"/>
    <property type="evidence" value="ECO:0007669"/>
    <property type="project" value="UniProtKB-UniRule"/>
</dbReference>
<evidence type="ECO:0000256" key="7">
    <source>
        <dbReference type="ARBA" id="ARBA00023242"/>
    </source>
</evidence>
<feature type="compositionally biased region" description="Polar residues" evidence="12">
    <location>
        <begin position="727"/>
        <end position="736"/>
    </location>
</feature>
<keyword evidence="5" id="KW-0949">S-adenosyl-L-methionine</keyword>
<feature type="compositionally biased region" description="Basic residues" evidence="12">
    <location>
        <begin position="689"/>
        <end position="708"/>
    </location>
</feature>
<dbReference type="SMART" id="SM00508">
    <property type="entry name" value="PostSET"/>
    <property type="match status" value="1"/>
</dbReference>
<evidence type="ECO:0000256" key="6">
    <source>
        <dbReference type="ARBA" id="ARBA00022853"/>
    </source>
</evidence>
<dbReference type="Proteomes" id="UP000659654">
    <property type="component" value="Unassembled WGS sequence"/>
</dbReference>
<dbReference type="PROSITE" id="PS50102">
    <property type="entry name" value="RRM"/>
    <property type="match status" value="1"/>
</dbReference>
<feature type="domain" description="Post-SET" evidence="15">
    <location>
        <begin position="1490"/>
        <end position="1506"/>
    </location>
</feature>
<keyword evidence="11" id="KW-0694">RNA-binding</keyword>
<feature type="region of interest" description="Disordered" evidence="12">
    <location>
        <begin position="359"/>
        <end position="512"/>
    </location>
</feature>
<keyword evidence="7" id="KW-0539">Nucleus</keyword>
<evidence type="ECO:0000313" key="16">
    <source>
        <dbReference type="EMBL" id="CAD5220227.1"/>
    </source>
</evidence>
<dbReference type="GO" id="GO:0048188">
    <property type="term" value="C:Set1C/COMPASS complex"/>
    <property type="evidence" value="ECO:0007669"/>
    <property type="project" value="TreeGrafter"/>
</dbReference>
<feature type="compositionally biased region" description="Low complexity" evidence="12">
    <location>
        <begin position="1019"/>
        <end position="1033"/>
    </location>
</feature>
<dbReference type="InterPro" id="IPR000504">
    <property type="entry name" value="RRM_dom"/>
</dbReference>
<keyword evidence="6" id="KW-0156">Chromatin regulator</keyword>
<name>A0A7I8WKV4_BURXY</name>
<evidence type="ECO:0000256" key="11">
    <source>
        <dbReference type="PROSITE-ProRule" id="PRU00176"/>
    </source>
</evidence>
<dbReference type="PANTHER" id="PTHR45814">
    <property type="entry name" value="HISTONE-LYSINE N-METHYLTRANSFERASE SETD1"/>
    <property type="match status" value="1"/>
</dbReference>
<feature type="compositionally biased region" description="Acidic residues" evidence="12">
    <location>
        <begin position="712"/>
        <end position="724"/>
    </location>
</feature>
<comment type="catalytic activity">
    <reaction evidence="8">
        <text>L-lysyl(4)-[histone H3] + 3 S-adenosyl-L-methionine = N(6),N(6),N(6)-trimethyl-L-lysyl(4)-[histone H3] + 3 S-adenosyl-L-homocysteine + 3 H(+)</text>
        <dbReference type="Rhea" id="RHEA:60260"/>
        <dbReference type="Rhea" id="RHEA-COMP:15537"/>
        <dbReference type="Rhea" id="RHEA-COMP:15547"/>
        <dbReference type="ChEBI" id="CHEBI:15378"/>
        <dbReference type="ChEBI" id="CHEBI:29969"/>
        <dbReference type="ChEBI" id="CHEBI:57856"/>
        <dbReference type="ChEBI" id="CHEBI:59789"/>
        <dbReference type="ChEBI" id="CHEBI:61961"/>
        <dbReference type="EC" id="2.1.1.354"/>
    </reaction>
</comment>
<evidence type="ECO:0000256" key="2">
    <source>
        <dbReference type="ARBA" id="ARBA00012182"/>
    </source>
</evidence>
<keyword evidence="3" id="KW-0489">Methyltransferase</keyword>
<dbReference type="InterPro" id="IPR003616">
    <property type="entry name" value="Post-SET_dom"/>
</dbReference>
<feature type="compositionally biased region" description="Basic residues" evidence="12">
    <location>
        <begin position="954"/>
        <end position="965"/>
    </location>
</feature>
<evidence type="ECO:0000259" key="13">
    <source>
        <dbReference type="PROSITE" id="PS50102"/>
    </source>
</evidence>
<dbReference type="PROSITE" id="PS50280">
    <property type="entry name" value="SET"/>
    <property type="match status" value="1"/>
</dbReference>
<dbReference type="SMR" id="A0A7I8WKV4"/>
<dbReference type="EMBL" id="CAJFCV020000003">
    <property type="protein sequence ID" value="CAG9106167.1"/>
    <property type="molecule type" value="Genomic_DNA"/>
</dbReference>
<sequence>MSQFRSSYGSHGCEPSTSFQAELSTHRTSIQTSFSSYSTKVIPNLPTRSSDTTIRRGPSTPPLLSETGDSEPLPWRRVLGRIEDCRDQESRNKYKQQLERYGNHNFSERKRRALIQGKDLYGDLTNIFKEPEKEWPLIESRIFGDKPRKYSFVNIMVKDSKGNLKATKRVNGICLEYPEYTREEVSDPRNQNSLRKNVAKDYLELDIVIDNSFCAAPPRREACVTQLNDNVREDYLLSVCSKFGQVNYLHIYTNPDGKSRTHLGFALIEFDSESALMEFVKCYTERPTIMGFQVKVFVDTLGFWAIEEYKRVTGFDAPLPPRHENLTDPIAIARIRHLVKVENRENNIIDSQYALETSVDTSQHKEGPTTPDLPPSSIRKGPRTPEPVERRRSLSRISSRSSVSPDYRRKNKYRHKSPDRSFYGRRDRKRRRSLCSESASSDSESQKERFNRRKSAKFEANNGVKGDRKRRSRFDTLERAPSPSFQIKPDPDSQCSQSSTVPRPKLIDPTNVPKEDYADYINSQEGIFWDPKVPFLWKDYPLQYFNRFATAQDQAKVIEYGWQQHPGDVLRFPTCHIQLGYAYYTTKIRYPQPPVDHMKENVDLAKQSLRTEMLFHLTQAVGQLIEQKLYLEMEKMHNVYEAEMKKKDAEKAKQKVQLRQFDLEAYLEGQSRRQSVFGSVSFNKNNIVAKKKERKSQTSRRRDGKRRAVLSDSEEFTADEDAMDDANSVSSTNSIRNDMYNIKSESPSSGIQSPANPEDRGMYSPTPGPTVNGEEVQKTIKEESDSDESLILKTNKKKRTTKDVAVLTSTSESESSDSDSSESGSSSDSSSSSEPRVCTIEDAARAFEESRKKSVPWRTENAQKKDKEAEEEEESQEEQEQDDGMNGNVFLQGSNRIIRKVDYCENDSSNTEEHESDWEDAGGKKKKKKQTKRTKKSSDEEGPAPPPTIAKAPKTTKPKPVRRQKKETAPKTTKASKKAQEKAAIKEEVISQDETSQNEIEKRPKTPTEPSIREENDESSQASAAYGSQSSSKSPEEPISRKKSLESPEIENNGGVLESGVPVEIKEEPLEPSTSEVRRIKSAETVSSASSSDSESSWSEDSSGSAADKSSGFTSKSHTPSVKATPKSANTPNPEPGQPQITQAELLKQLQQKLKEKQQELLQQQQQDQKPVTYDPMPRSWFQVPVHEKRKSIDERFYQKRAVEMKPKENKFSSVKFKRRSQHEEAELLHKAMDEEDAMYVANVAQEHRYHFSVASESQKHELFFANPFTYNRVDEETGLEMQKKQRRKDAKEELTCARIRVYVRGQKKHTTPAREQGMLEITDKDERAARNRQERSRELKMLQRGLFSSIGDKSLVRSNNMFFRHKQLKFARSRIHGWGLFAVEDVQSNELIIEYVGELIRSTVADAREVGYTKRGIGSSYLFRLDADFVIDATKSGNVARFINHSCSPNCYAKILTVGTQKKICIYGKRFISKGEEITYDYKFPFEEEKIVCYCGAENCRGSLN</sequence>
<feature type="domain" description="SET" evidence="14">
    <location>
        <begin position="1367"/>
        <end position="1484"/>
    </location>
</feature>
<feature type="compositionally biased region" description="Basic residues" evidence="12">
    <location>
        <begin position="924"/>
        <end position="935"/>
    </location>
</feature>
<feature type="compositionally biased region" description="Polar residues" evidence="12">
    <location>
        <begin position="40"/>
        <end position="52"/>
    </location>
</feature>
<comment type="caution">
    <text evidence="16">The sequence shown here is derived from an EMBL/GenBank/DDBJ whole genome shotgun (WGS) entry which is preliminary data.</text>
</comment>
<evidence type="ECO:0000256" key="12">
    <source>
        <dbReference type="SAM" id="MobiDB-lite"/>
    </source>
</evidence>
<dbReference type="SMART" id="SM00317">
    <property type="entry name" value="SET"/>
    <property type="match status" value="1"/>
</dbReference>
<dbReference type="InterPro" id="IPR012677">
    <property type="entry name" value="Nucleotide-bd_a/b_plait_sf"/>
</dbReference>
<feature type="compositionally biased region" description="Low complexity" evidence="12">
    <location>
        <begin position="821"/>
        <end position="834"/>
    </location>
</feature>
<evidence type="ECO:0000259" key="14">
    <source>
        <dbReference type="PROSITE" id="PS50280"/>
    </source>
</evidence>
<dbReference type="InterPro" id="IPR046341">
    <property type="entry name" value="SET_dom_sf"/>
</dbReference>
<dbReference type="SUPFAM" id="SSF54928">
    <property type="entry name" value="RNA-binding domain, RBD"/>
    <property type="match status" value="1"/>
</dbReference>
<feature type="compositionally biased region" description="Basic and acidic residues" evidence="12">
    <location>
        <begin position="842"/>
        <end position="852"/>
    </location>
</feature>
<evidence type="ECO:0000256" key="9">
    <source>
        <dbReference type="ARBA" id="ARBA00047583"/>
    </source>
</evidence>
<comment type="catalytic activity">
    <reaction evidence="9">
        <text>N(6)-methyl-L-lysyl(4)-[histone H3] + S-adenosyl-L-methionine = N(6),N(6)-dimethyl-L-lysyl(4)-[histone H3] + S-adenosyl-L-homocysteine + H(+)</text>
        <dbReference type="Rhea" id="RHEA:60268"/>
        <dbReference type="Rhea" id="RHEA-COMP:15540"/>
        <dbReference type="Rhea" id="RHEA-COMP:15543"/>
        <dbReference type="ChEBI" id="CHEBI:15378"/>
        <dbReference type="ChEBI" id="CHEBI:57856"/>
        <dbReference type="ChEBI" id="CHEBI:59789"/>
        <dbReference type="ChEBI" id="CHEBI:61929"/>
        <dbReference type="ChEBI" id="CHEBI:61976"/>
    </reaction>
</comment>
<evidence type="ECO:0000256" key="1">
    <source>
        <dbReference type="ARBA" id="ARBA00004123"/>
    </source>
</evidence>
<feature type="compositionally biased region" description="Polar residues" evidence="12">
    <location>
        <begin position="743"/>
        <end position="755"/>
    </location>
</feature>
<dbReference type="GO" id="GO:0032259">
    <property type="term" value="P:methylation"/>
    <property type="evidence" value="ECO:0007669"/>
    <property type="project" value="UniProtKB-KW"/>
</dbReference>
<dbReference type="InterPro" id="IPR044570">
    <property type="entry name" value="Set1-like"/>
</dbReference>